<dbReference type="Proteomes" id="UP001501231">
    <property type="component" value="Unassembled WGS sequence"/>
</dbReference>
<feature type="domain" description="Tn3 transposase DDE" evidence="1">
    <location>
        <begin position="178"/>
        <end position="322"/>
    </location>
</feature>
<dbReference type="EMBL" id="BAAARW010000024">
    <property type="protein sequence ID" value="GAA2440653.1"/>
    <property type="molecule type" value="Genomic_DNA"/>
</dbReference>
<name>A0ABN3JXY0_9ACTN</name>
<proteinExistence type="predicted"/>
<gene>
    <name evidence="2" type="ORF">GCM10010191_65740</name>
</gene>
<keyword evidence="3" id="KW-1185">Reference proteome</keyword>
<comment type="caution">
    <text evidence="2">The sequence shown here is derived from an EMBL/GenBank/DDBJ whole genome shotgun (WGS) entry which is preliminary data.</text>
</comment>
<evidence type="ECO:0000259" key="1">
    <source>
        <dbReference type="Pfam" id="PF01526"/>
    </source>
</evidence>
<evidence type="ECO:0000313" key="3">
    <source>
        <dbReference type="Proteomes" id="UP001501231"/>
    </source>
</evidence>
<evidence type="ECO:0000313" key="2">
    <source>
        <dbReference type="EMBL" id="GAA2440653.1"/>
    </source>
</evidence>
<dbReference type="RefSeq" id="WP_344594253.1">
    <property type="nucleotide sequence ID" value="NZ_BAAARW010000024.1"/>
</dbReference>
<dbReference type="Pfam" id="PF01526">
    <property type="entry name" value="DDE_Tnp_Tn3"/>
    <property type="match status" value="1"/>
</dbReference>
<accession>A0ABN3JXY0</accession>
<sequence>MDALALLDRYADSDAEHYDKAETVPLEHVVPDDWREAVLDPDTGLVERIPYELCVLVALRKAIRRREIWVVGGNRWRNPEDDLPGNFTENRDVHYEALKKPRDPAEFIADLQERHIAALNKLNKAVKKGTTGGVKITRRKGEPWISVPPLARQPEPANLKRLKEEISRRWGVIDLLNVIKDVDHVTGFTADFTSVASRTVTDEATLRRRLLLCLYGLGTNVGIKRVADGVAAAAVDLALADTEAALRRTRRLFINRDNLRDAIRTVVNKTLAARDTTLWGPGTSCASDSRKFGSWSANHMTEWHQRYGGPGIMVYWHVERSRSASIRRSQVRRRPRSPR</sequence>
<organism evidence="2 3">
    <name type="scientific">Actinomadura vinacea</name>
    <dbReference type="NCBI Taxonomy" id="115336"/>
    <lineage>
        <taxon>Bacteria</taxon>
        <taxon>Bacillati</taxon>
        <taxon>Actinomycetota</taxon>
        <taxon>Actinomycetes</taxon>
        <taxon>Streptosporangiales</taxon>
        <taxon>Thermomonosporaceae</taxon>
        <taxon>Actinomadura</taxon>
    </lineage>
</organism>
<protein>
    <recommendedName>
        <fullName evidence="1">Tn3 transposase DDE domain-containing protein</fullName>
    </recommendedName>
</protein>
<dbReference type="InterPro" id="IPR002513">
    <property type="entry name" value="Tn3_Tnp_DDE_dom"/>
</dbReference>
<reference evidence="2 3" key="1">
    <citation type="journal article" date="2019" name="Int. J. Syst. Evol. Microbiol.">
        <title>The Global Catalogue of Microorganisms (GCM) 10K type strain sequencing project: providing services to taxonomists for standard genome sequencing and annotation.</title>
        <authorList>
            <consortium name="The Broad Institute Genomics Platform"/>
            <consortium name="The Broad Institute Genome Sequencing Center for Infectious Disease"/>
            <person name="Wu L."/>
            <person name="Ma J."/>
        </authorList>
    </citation>
    <scope>NUCLEOTIDE SEQUENCE [LARGE SCALE GENOMIC DNA]</scope>
    <source>
        <strain evidence="2 3">JCM 3325</strain>
    </source>
</reference>